<keyword evidence="2" id="KW-1185">Reference proteome</keyword>
<gene>
    <name evidence="1" type="ORF">JOF53_000355</name>
</gene>
<evidence type="ECO:0000313" key="2">
    <source>
        <dbReference type="Proteomes" id="UP001519363"/>
    </source>
</evidence>
<sequence>MHRTAPHVRPAATNAYSTCLRRGENPRKCQEQRDACRANVEKKYRDRLFTCTRRAA</sequence>
<accession>A0ABS5A4I1</accession>
<proteinExistence type="predicted"/>
<comment type="caution">
    <text evidence="1">The sequence shown here is derived from an EMBL/GenBank/DDBJ whole genome shotgun (WGS) entry which is preliminary data.</text>
</comment>
<evidence type="ECO:0000313" key="1">
    <source>
        <dbReference type="EMBL" id="MBP2471483.1"/>
    </source>
</evidence>
<dbReference type="EMBL" id="JAGIOO010000001">
    <property type="protein sequence ID" value="MBP2471483.1"/>
    <property type="molecule type" value="Genomic_DNA"/>
</dbReference>
<protein>
    <submittedName>
        <fullName evidence="1">Uncharacterized protein</fullName>
    </submittedName>
</protein>
<dbReference type="RefSeq" id="WP_158103485.1">
    <property type="nucleotide sequence ID" value="NZ_JAGIOO010000001.1"/>
</dbReference>
<organism evidence="1 2">
    <name type="scientific">Crossiella equi</name>
    <dbReference type="NCBI Taxonomy" id="130796"/>
    <lineage>
        <taxon>Bacteria</taxon>
        <taxon>Bacillati</taxon>
        <taxon>Actinomycetota</taxon>
        <taxon>Actinomycetes</taxon>
        <taxon>Pseudonocardiales</taxon>
        <taxon>Pseudonocardiaceae</taxon>
        <taxon>Crossiella</taxon>
    </lineage>
</organism>
<name>A0ABS5A4I1_9PSEU</name>
<dbReference type="Proteomes" id="UP001519363">
    <property type="component" value="Unassembled WGS sequence"/>
</dbReference>
<reference evidence="1 2" key="1">
    <citation type="submission" date="2021-03" db="EMBL/GenBank/DDBJ databases">
        <title>Sequencing the genomes of 1000 actinobacteria strains.</title>
        <authorList>
            <person name="Klenk H.-P."/>
        </authorList>
    </citation>
    <scope>NUCLEOTIDE SEQUENCE [LARGE SCALE GENOMIC DNA]</scope>
    <source>
        <strain evidence="1 2">DSM 44580</strain>
    </source>
</reference>